<dbReference type="HAMAP" id="MF_00376">
    <property type="entry name" value="Dephospho_CoA_kinase"/>
    <property type="match status" value="1"/>
</dbReference>
<evidence type="ECO:0000256" key="2">
    <source>
        <dbReference type="ARBA" id="ARBA00022490"/>
    </source>
</evidence>
<name>A0A6J7R341_9ZZZZ</name>
<dbReference type="PANTHER" id="PTHR10695">
    <property type="entry name" value="DEPHOSPHO-COA KINASE-RELATED"/>
    <property type="match status" value="1"/>
</dbReference>
<dbReference type="EMBL" id="CAFBPN010000042">
    <property type="protein sequence ID" value="CAB5021552.1"/>
    <property type="molecule type" value="Genomic_DNA"/>
</dbReference>
<evidence type="ECO:0000313" key="9">
    <source>
        <dbReference type="EMBL" id="CAB5059328.1"/>
    </source>
</evidence>
<dbReference type="PANTHER" id="PTHR10695:SF46">
    <property type="entry name" value="BIFUNCTIONAL COENZYME A SYNTHASE-RELATED"/>
    <property type="match status" value="1"/>
</dbReference>
<protein>
    <submittedName>
        <fullName evidence="8">Unannotated protein</fullName>
    </submittedName>
</protein>
<dbReference type="NCBIfam" id="NF002879">
    <property type="entry name" value="PRK03333.1"/>
    <property type="match status" value="1"/>
</dbReference>
<dbReference type="PROSITE" id="PS51219">
    <property type="entry name" value="DPCK"/>
    <property type="match status" value="1"/>
</dbReference>
<evidence type="ECO:0000256" key="3">
    <source>
        <dbReference type="ARBA" id="ARBA00022679"/>
    </source>
</evidence>
<keyword evidence="4" id="KW-0547">Nucleotide-binding</keyword>
<evidence type="ECO:0000256" key="7">
    <source>
        <dbReference type="ARBA" id="ARBA00022993"/>
    </source>
</evidence>
<reference evidence="8" key="1">
    <citation type="submission" date="2020-05" db="EMBL/GenBank/DDBJ databases">
        <authorList>
            <person name="Chiriac C."/>
            <person name="Salcher M."/>
            <person name="Ghai R."/>
            <person name="Kavagutti S V."/>
        </authorList>
    </citation>
    <scope>NUCLEOTIDE SEQUENCE</scope>
</reference>
<dbReference type="Gene3D" id="3.40.50.300">
    <property type="entry name" value="P-loop containing nucleotide triphosphate hydrolases"/>
    <property type="match status" value="1"/>
</dbReference>
<keyword evidence="3" id="KW-0808">Transferase</keyword>
<dbReference type="Pfam" id="PF01121">
    <property type="entry name" value="CoaE"/>
    <property type="match status" value="1"/>
</dbReference>
<evidence type="ECO:0000256" key="4">
    <source>
        <dbReference type="ARBA" id="ARBA00022741"/>
    </source>
</evidence>
<keyword evidence="2" id="KW-0963">Cytoplasm</keyword>
<dbReference type="AlphaFoldDB" id="A0A6J7R341"/>
<dbReference type="GO" id="GO:0005524">
    <property type="term" value="F:ATP binding"/>
    <property type="evidence" value="ECO:0007669"/>
    <property type="project" value="UniProtKB-KW"/>
</dbReference>
<dbReference type="GO" id="GO:0004140">
    <property type="term" value="F:dephospho-CoA kinase activity"/>
    <property type="evidence" value="ECO:0007669"/>
    <property type="project" value="InterPro"/>
</dbReference>
<dbReference type="InterPro" id="IPR027417">
    <property type="entry name" value="P-loop_NTPase"/>
</dbReference>
<gene>
    <name evidence="8" type="ORF">UFOPK4098_00900</name>
    <name evidence="9" type="ORF">UFOPK4347_00189</name>
</gene>
<accession>A0A6J7R341</accession>
<organism evidence="8">
    <name type="scientific">freshwater metagenome</name>
    <dbReference type="NCBI Taxonomy" id="449393"/>
    <lineage>
        <taxon>unclassified sequences</taxon>
        <taxon>metagenomes</taxon>
        <taxon>ecological metagenomes</taxon>
    </lineage>
</organism>
<evidence type="ECO:0000256" key="6">
    <source>
        <dbReference type="ARBA" id="ARBA00022840"/>
    </source>
</evidence>
<evidence type="ECO:0000256" key="5">
    <source>
        <dbReference type="ARBA" id="ARBA00022777"/>
    </source>
</evidence>
<dbReference type="EMBL" id="CAFBQU010000002">
    <property type="protein sequence ID" value="CAB5059328.1"/>
    <property type="molecule type" value="Genomic_DNA"/>
</dbReference>
<evidence type="ECO:0000256" key="1">
    <source>
        <dbReference type="ARBA" id="ARBA00009018"/>
    </source>
</evidence>
<comment type="similarity">
    <text evidence="1">Belongs to the CoaE family.</text>
</comment>
<sequence length="213" mass="23171">MILVGLTGGIGSGKSTVSQMLLEHGAIIVDADAVARELQQPGTEVLRLMAEAFGDEICNDDGSLNRQAVADKVFGNADALKTLNGIVHPAIGKEMNRRIEEQRSTNNVVVLDIPLLFENPREGLCGVIVVDVPVEIAVNRLVSARGMTIADAEARVSRQASREDRRAIADKVIDNSRDLEFLRQQVDEVWAWMQQLPAAAPDAGKQVRPEVKK</sequence>
<dbReference type="GO" id="GO:0015937">
    <property type="term" value="P:coenzyme A biosynthetic process"/>
    <property type="evidence" value="ECO:0007669"/>
    <property type="project" value="UniProtKB-KW"/>
</dbReference>
<keyword evidence="5" id="KW-0418">Kinase</keyword>
<dbReference type="InterPro" id="IPR001977">
    <property type="entry name" value="Depp_CoAkinase"/>
</dbReference>
<keyword evidence="6" id="KW-0067">ATP-binding</keyword>
<keyword evidence="7" id="KW-0173">Coenzyme A biosynthesis</keyword>
<proteinExistence type="inferred from homology"/>
<dbReference type="CDD" id="cd02022">
    <property type="entry name" value="DPCK"/>
    <property type="match status" value="1"/>
</dbReference>
<dbReference type="SUPFAM" id="SSF52540">
    <property type="entry name" value="P-loop containing nucleoside triphosphate hydrolases"/>
    <property type="match status" value="1"/>
</dbReference>
<dbReference type="FunFam" id="3.40.50.300:FF:000991">
    <property type="entry name" value="Dephospho-CoA kinase"/>
    <property type="match status" value="1"/>
</dbReference>
<evidence type="ECO:0000313" key="8">
    <source>
        <dbReference type="EMBL" id="CAB5021552.1"/>
    </source>
</evidence>
<dbReference type="NCBIfam" id="TIGR00152">
    <property type="entry name" value="dephospho-CoA kinase"/>
    <property type="match status" value="1"/>
</dbReference>